<evidence type="ECO:0000256" key="10">
    <source>
        <dbReference type="SAM" id="Phobius"/>
    </source>
</evidence>
<dbReference type="OrthoDB" id="151635at2"/>
<feature type="transmembrane region" description="Helical" evidence="10">
    <location>
        <begin position="356"/>
        <end position="380"/>
    </location>
</feature>
<dbReference type="PANTHER" id="PTHR12468:SF2">
    <property type="entry name" value="GPI MANNOSYLTRANSFERASE 2"/>
    <property type="match status" value="1"/>
</dbReference>
<evidence type="ECO:0000256" key="7">
    <source>
        <dbReference type="ARBA" id="ARBA00022824"/>
    </source>
</evidence>
<feature type="transmembrane region" description="Helical" evidence="10">
    <location>
        <begin position="22"/>
        <end position="43"/>
    </location>
</feature>
<keyword evidence="6 10" id="KW-0812">Transmembrane</keyword>
<dbReference type="UniPathway" id="UPA00196"/>
<comment type="pathway">
    <text evidence="2">Glycolipid biosynthesis; glycosylphosphatidylinositol-anchor biosynthesis.</text>
</comment>
<accession>A0A1H8YP16</accession>
<evidence type="ECO:0000313" key="12">
    <source>
        <dbReference type="Proteomes" id="UP000198582"/>
    </source>
</evidence>
<dbReference type="STRING" id="394193.SAMN04489732_1324"/>
<dbReference type="GO" id="GO:0016020">
    <property type="term" value="C:membrane"/>
    <property type="evidence" value="ECO:0007669"/>
    <property type="project" value="GOC"/>
</dbReference>
<dbReference type="AlphaFoldDB" id="A0A1H8YP16"/>
<dbReference type="GO" id="GO:0000009">
    <property type="term" value="F:alpha-1,6-mannosyltransferase activity"/>
    <property type="evidence" value="ECO:0007669"/>
    <property type="project" value="InterPro"/>
</dbReference>
<keyword evidence="8 10" id="KW-1133">Transmembrane helix</keyword>
<feature type="transmembrane region" description="Helical" evidence="10">
    <location>
        <begin position="333"/>
        <end position="349"/>
    </location>
</feature>
<proteinExistence type="predicted"/>
<evidence type="ECO:0000256" key="8">
    <source>
        <dbReference type="ARBA" id="ARBA00022989"/>
    </source>
</evidence>
<keyword evidence="5" id="KW-0808">Transferase</keyword>
<evidence type="ECO:0000256" key="5">
    <source>
        <dbReference type="ARBA" id="ARBA00022679"/>
    </source>
</evidence>
<name>A0A1H8YP16_9PSEU</name>
<evidence type="ECO:0000256" key="6">
    <source>
        <dbReference type="ARBA" id="ARBA00022692"/>
    </source>
</evidence>
<keyword evidence="12" id="KW-1185">Reference proteome</keyword>
<dbReference type="RefSeq" id="WP_091628726.1">
    <property type="nucleotide sequence ID" value="NZ_FOEF01000032.1"/>
</dbReference>
<evidence type="ECO:0008006" key="13">
    <source>
        <dbReference type="Google" id="ProtNLM"/>
    </source>
</evidence>
<keyword evidence="9 10" id="KW-0472">Membrane</keyword>
<evidence type="ECO:0000313" key="11">
    <source>
        <dbReference type="EMBL" id="SEP53823.1"/>
    </source>
</evidence>
<comment type="subcellular location">
    <subcellularLocation>
        <location evidence="1">Endoplasmic reticulum membrane</location>
        <topology evidence="1">Multi-pass membrane protein</topology>
    </subcellularLocation>
</comment>
<evidence type="ECO:0000256" key="9">
    <source>
        <dbReference type="ARBA" id="ARBA00023136"/>
    </source>
</evidence>
<gene>
    <name evidence="11" type="ORF">SAMN04489732_1324</name>
</gene>
<dbReference type="GO" id="GO:0006506">
    <property type="term" value="P:GPI anchor biosynthetic process"/>
    <property type="evidence" value="ECO:0007669"/>
    <property type="project" value="UniProtKB-UniPathway"/>
</dbReference>
<feature type="transmembrane region" description="Helical" evidence="10">
    <location>
        <begin position="309"/>
        <end position="327"/>
    </location>
</feature>
<feature type="transmembrane region" description="Helical" evidence="10">
    <location>
        <begin position="139"/>
        <end position="160"/>
    </location>
</feature>
<dbReference type="GO" id="GO:0004376">
    <property type="term" value="F:GPI mannosyltransferase activity"/>
    <property type="evidence" value="ECO:0007669"/>
    <property type="project" value="InterPro"/>
</dbReference>
<evidence type="ECO:0000256" key="3">
    <source>
        <dbReference type="ARBA" id="ARBA00022502"/>
    </source>
</evidence>
<dbReference type="EMBL" id="FOEF01000032">
    <property type="protein sequence ID" value="SEP53823.1"/>
    <property type="molecule type" value="Genomic_DNA"/>
</dbReference>
<sequence>MQPSTLDRVVERPTIATVVRPALPAITLYVFFQLLAFGVLWLLSWKAGVSPGRFVGAFDGNWYLSVAEHGYNQAVTVGPDGLPGENSLVFFPLSPALIALLGLVAIPPLPAALTVSLLAGCAAAWGLFVLGRDLAGPRVGLLMAVLWSIGPGSAALHMAYSESLLVALVAWALVAVSRRQWPLAGVLTIFTGLTRASGGALVAAVGIAAIVAIVRRQDGWRPWLGGLLAPLGLLGYLGYVALRTGRPDGWFWLQGGWQMHFDFGSFTWIQVREGLTSNESSWITVTALFVVVAVALQIWAWCTRLPLPWQIYSTLTVIIALCSSNYFQSRARFLLPAFVLTVPLALLLAKLPNRALAVVLPAGALVSAWYGAFLMAIVHLNP</sequence>
<evidence type="ECO:0000256" key="2">
    <source>
        <dbReference type="ARBA" id="ARBA00004687"/>
    </source>
</evidence>
<organism evidence="11 12">
    <name type="scientific">Amycolatopsis saalfeldensis</name>
    <dbReference type="NCBI Taxonomy" id="394193"/>
    <lineage>
        <taxon>Bacteria</taxon>
        <taxon>Bacillati</taxon>
        <taxon>Actinomycetota</taxon>
        <taxon>Actinomycetes</taxon>
        <taxon>Pseudonocardiales</taxon>
        <taxon>Pseudonocardiaceae</taxon>
        <taxon>Amycolatopsis</taxon>
    </lineage>
</organism>
<reference evidence="11 12" key="1">
    <citation type="submission" date="2016-10" db="EMBL/GenBank/DDBJ databases">
        <authorList>
            <person name="de Groot N.N."/>
        </authorList>
    </citation>
    <scope>NUCLEOTIDE SEQUENCE [LARGE SCALE GENOMIC DNA]</scope>
    <source>
        <strain evidence="11 12">DSM 44993</strain>
    </source>
</reference>
<feature type="transmembrane region" description="Helical" evidence="10">
    <location>
        <begin position="282"/>
        <end position="302"/>
    </location>
</feature>
<dbReference type="InterPro" id="IPR007315">
    <property type="entry name" value="PIG-V/Gpi18"/>
</dbReference>
<evidence type="ECO:0000256" key="1">
    <source>
        <dbReference type="ARBA" id="ARBA00004477"/>
    </source>
</evidence>
<feature type="transmembrane region" description="Helical" evidence="10">
    <location>
        <begin position="180"/>
        <end position="211"/>
    </location>
</feature>
<dbReference type="PANTHER" id="PTHR12468">
    <property type="entry name" value="GPI MANNOSYLTRANSFERASE 2"/>
    <property type="match status" value="1"/>
</dbReference>
<feature type="transmembrane region" description="Helical" evidence="10">
    <location>
        <begin position="223"/>
        <end position="242"/>
    </location>
</feature>
<keyword evidence="7" id="KW-0256">Endoplasmic reticulum</keyword>
<keyword evidence="4" id="KW-0328">Glycosyltransferase</keyword>
<keyword evidence="3" id="KW-0337">GPI-anchor biosynthesis</keyword>
<protein>
    <recommendedName>
        <fullName evidence="13">Dolichyl-phosphate-mannose-protein mannosyltransferase</fullName>
    </recommendedName>
</protein>
<dbReference type="Proteomes" id="UP000198582">
    <property type="component" value="Unassembled WGS sequence"/>
</dbReference>
<feature type="transmembrane region" description="Helical" evidence="10">
    <location>
        <begin position="112"/>
        <end position="130"/>
    </location>
</feature>
<evidence type="ECO:0000256" key="4">
    <source>
        <dbReference type="ARBA" id="ARBA00022676"/>
    </source>
</evidence>